<feature type="compositionally biased region" description="Basic and acidic residues" evidence="1">
    <location>
        <begin position="79"/>
        <end position="95"/>
    </location>
</feature>
<dbReference type="EMBL" id="VEVO01000001">
    <property type="protein sequence ID" value="KAF0046373.1"/>
    <property type="molecule type" value="Genomic_DNA"/>
</dbReference>
<evidence type="ECO:0000313" key="3">
    <source>
        <dbReference type="Proteomes" id="UP000438429"/>
    </source>
</evidence>
<gene>
    <name evidence="2" type="ORF">F2P81_000006</name>
</gene>
<proteinExistence type="predicted"/>
<evidence type="ECO:0000256" key="1">
    <source>
        <dbReference type="SAM" id="MobiDB-lite"/>
    </source>
</evidence>
<feature type="region of interest" description="Disordered" evidence="1">
    <location>
        <begin position="51"/>
        <end position="130"/>
    </location>
</feature>
<organism evidence="2 3">
    <name type="scientific">Scophthalmus maximus</name>
    <name type="common">Turbot</name>
    <name type="synonym">Psetta maxima</name>
    <dbReference type="NCBI Taxonomy" id="52904"/>
    <lineage>
        <taxon>Eukaryota</taxon>
        <taxon>Metazoa</taxon>
        <taxon>Chordata</taxon>
        <taxon>Craniata</taxon>
        <taxon>Vertebrata</taxon>
        <taxon>Euteleostomi</taxon>
        <taxon>Actinopterygii</taxon>
        <taxon>Neopterygii</taxon>
        <taxon>Teleostei</taxon>
        <taxon>Neoteleostei</taxon>
        <taxon>Acanthomorphata</taxon>
        <taxon>Carangaria</taxon>
        <taxon>Pleuronectiformes</taxon>
        <taxon>Pleuronectoidei</taxon>
        <taxon>Scophthalmidae</taxon>
        <taxon>Scophthalmus</taxon>
    </lineage>
</organism>
<sequence>MPHLGLIQDTEQKHVSDPITRFSQSITFCFQLNSFFHFRSKRSREFASSRLSGSDVLPPAGGPAPLPGRSSPTPRFARFRSEQRESVMKDRSSRRDARRHRDTLNLDQVVERTRSRGSLAPPTGRGSARSRCCKQLLLLSQQLVLTPVQMKVTDSV</sequence>
<accession>A0A6A4TJZ4</accession>
<reference evidence="2 3" key="1">
    <citation type="submission" date="2019-06" db="EMBL/GenBank/DDBJ databases">
        <title>Draft genomes of female and male turbot (Scophthalmus maximus).</title>
        <authorList>
            <person name="Xu H."/>
            <person name="Xu X.-W."/>
            <person name="Shao C."/>
            <person name="Chen S."/>
        </authorList>
    </citation>
    <scope>NUCLEOTIDE SEQUENCE [LARGE SCALE GENOMIC DNA]</scope>
    <source>
        <strain evidence="2">Ysfricsl-2016a</strain>
        <tissue evidence="2">Blood</tissue>
    </source>
</reference>
<dbReference type="Proteomes" id="UP000438429">
    <property type="component" value="Unassembled WGS sequence"/>
</dbReference>
<protein>
    <submittedName>
        <fullName evidence="2">Uncharacterized protein</fullName>
    </submittedName>
</protein>
<name>A0A6A4TJZ4_SCOMX</name>
<dbReference type="AlphaFoldDB" id="A0A6A4TJZ4"/>
<evidence type="ECO:0000313" key="2">
    <source>
        <dbReference type="EMBL" id="KAF0046373.1"/>
    </source>
</evidence>
<comment type="caution">
    <text evidence="2">The sequence shown here is derived from an EMBL/GenBank/DDBJ whole genome shotgun (WGS) entry which is preliminary data.</text>
</comment>